<reference evidence="1" key="1">
    <citation type="submission" date="2022-07" db="EMBL/GenBank/DDBJ databases">
        <title>Phylogenomic reconstructions and comparative analyses of Kickxellomycotina fungi.</title>
        <authorList>
            <person name="Reynolds N.K."/>
            <person name="Stajich J.E."/>
            <person name="Barry K."/>
            <person name="Grigoriev I.V."/>
            <person name="Crous P."/>
            <person name="Smith M.E."/>
        </authorList>
    </citation>
    <scope>NUCLEOTIDE SEQUENCE</scope>
    <source>
        <strain evidence="1">BCRC 34780</strain>
    </source>
</reference>
<protein>
    <submittedName>
        <fullName evidence="1">Uncharacterized protein</fullName>
    </submittedName>
</protein>
<comment type="caution">
    <text evidence="1">The sequence shown here is derived from an EMBL/GenBank/DDBJ whole genome shotgun (WGS) entry which is preliminary data.</text>
</comment>
<gene>
    <name evidence="1" type="ORF">H4R21_003611</name>
</gene>
<dbReference type="EMBL" id="JANBUN010001182">
    <property type="protein sequence ID" value="KAJ2799261.1"/>
    <property type="molecule type" value="Genomic_DNA"/>
</dbReference>
<evidence type="ECO:0000313" key="2">
    <source>
        <dbReference type="Proteomes" id="UP001140087"/>
    </source>
</evidence>
<accession>A0ACC1L2R6</accession>
<organism evidence="1 2">
    <name type="scientific">Coemansia helicoidea</name>
    <dbReference type="NCBI Taxonomy" id="1286919"/>
    <lineage>
        <taxon>Eukaryota</taxon>
        <taxon>Fungi</taxon>
        <taxon>Fungi incertae sedis</taxon>
        <taxon>Zoopagomycota</taxon>
        <taxon>Kickxellomycotina</taxon>
        <taxon>Kickxellomycetes</taxon>
        <taxon>Kickxellales</taxon>
        <taxon>Kickxellaceae</taxon>
        <taxon>Coemansia</taxon>
    </lineage>
</organism>
<evidence type="ECO:0000313" key="1">
    <source>
        <dbReference type="EMBL" id="KAJ2799261.1"/>
    </source>
</evidence>
<sequence>MVSFVCNYCQETLKKAKLDPHTQRCRNATFSCIDCSVDFAGTAYREHTSCISETEKYQGKMKKAKPAPRAAQKPASAPQSTVDQLVAKAQQIEDAIAAGSAGESSKRKRDSGVSAWDSAELPADTVDALVAALAHACASEPGVAFGDLKKKCIRMVAKHPKATASKSEAKSAFDRAVLAALVRGVVALSA</sequence>
<keyword evidence="2" id="KW-1185">Reference proteome</keyword>
<dbReference type="Proteomes" id="UP001140087">
    <property type="component" value="Unassembled WGS sequence"/>
</dbReference>
<proteinExistence type="predicted"/>
<name>A0ACC1L2R6_9FUNG</name>